<organism evidence="1 2">
    <name type="scientific">Tsukamurella asaccharolytica</name>
    <dbReference type="NCBI Taxonomy" id="2592067"/>
    <lineage>
        <taxon>Bacteria</taxon>
        <taxon>Bacillati</taxon>
        <taxon>Actinomycetota</taxon>
        <taxon>Actinomycetes</taxon>
        <taxon>Mycobacteriales</taxon>
        <taxon>Tsukamurellaceae</taxon>
        <taxon>Tsukamurella</taxon>
    </lineage>
</organism>
<evidence type="ECO:0000313" key="2">
    <source>
        <dbReference type="Proteomes" id="UP000317291"/>
    </source>
</evidence>
<dbReference type="Pfam" id="PF10604">
    <property type="entry name" value="Polyketide_cyc2"/>
    <property type="match status" value="1"/>
</dbReference>
<keyword evidence="2" id="KW-1185">Reference proteome</keyword>
<dbReference type="Gene3D" id="3.30.530.20">
    <property type="match status" value="1"/>
</dbReference>
<dbReference type="EMBL" id="VIGW01000003">
    <property type="protein sequence ID" value="TWS20153.1"/>
    <property type="molecule type" value="Genomic_DNA"/>
</dbReference>
<dbReference type="SUPFAM" id="SSF55961">
    <property type="entry name" value="Bet v1-like"/>
    <property type="match status" value="1"/>
</dbReference>
<dbReference type="Proteomes" id="UP000317291">
    <property type="component" value="Unassembled WGS sequence"/>
</dbReference>
<protein>
    <submittedName>
        <fullName evidence="1">ATPase</fullName>
    </submittedName>
</protein>
<comment type="caution">
    <text evidence="1">The sequence shown here is derived from an EMBL/GenBank/DDBJ whole genome shotgun (WGS) entry which is preliminary data.</text>
</comment>
<dbReference type="RefSeq" id="WP_146560530.1">
    <property type="nucleotide sequence ID" value="NZ_VIGW01000003.1"/>
</dbReference>
<dbReference type="InterPro" id="IPR019587">
    <property type="entry name" value="Polyketide_cyclase/dehydratase"/>
</dbReference>
<dbReference type="AlphaFoldDB" id="A0A5C5RCL8"/>
<gene>
    <name evidence="1" type="ORF">FK529_08500</name>
</gene>
<name>A0A5C5RCL8_9ACTN</name>
<accession>A0A5C5RCL8</accession>
<reference evidence="1 2" key="1">
    <citation type="submission" date="2019-06" db="EMBL/GenBank/DDBJ databases">
        <title>Tsukamurella conjunctivitidis sp. nov., Tsukamurella assacharolytica sp. nov. and Tsukamurella sputae sp. nov. isolated from patients with conjunctivitis, bacteraemia (lymphoma) and respiratory infection (sputum) in Hong Kong.</title>
        <authorList>
            <person name="Teng J.L.L."/>
            <person name="Lee H.H."/>
            <person name="Fong J.Y.H."/>
            <person name="Fok K.M.N."/>
            <person name="Lau S.K.P."/>
            <person name="Woo P.C.Y."/>
        </authorList>
    </citation>
    <scope>NUCLEOTIDE SEQUENCE [LARGE SCALE GENOMIC DNA]</scope>
    <source>
        <strain evidence="1 2">HKU71</strain>
    </source>
</reference>
<dbReference type="InterPro" id="IPR023393">
    <property type="entry name" value="START-like_dom_sf"/>
</dbReference>
<evidence type="ECO:0000313" key="1">
    <source>
        <dbReference type="EMBL" id="TWS20153.1"/>
    </source>
</evidence>
<proteinExistence type="predicted"/>
<dbReference type="OrthoDB" id="6624781at2"/>
<sequence length="156" mass="17175">MSEQISSTRVIAASPDRVFAVLADPARHQDIEPTDWVRAAVDAAPLDHVGQMFSVNMYLEQAGGDYVMENKVSDFEQDRVIGWRPGTSRGGEWAAGGWWWRYDLVPSEGGTQVTLTYDWTDTPQAVRDSFGSLPPFPPEYLDQSLAGLDAAVAVRG</sequence>